<evidence type="ECO:0000313" key="3">
    <source>
        <dbReference type="Proteomes" id="UP001139103"/>
    </source>
</evidence>
<dbReference type="EMBL" id="JAJKFT010000010">
    <property type="protein sequence ID" value="MCC9631920.1"/>
    <property type="molecule type" value="Genomic_DNA"/>
</dbReference>
<reference evidence="2" key="1">
    <citation type="submission" date="2021-11" db="EMBL/GenBank/DDBJ databases">
        <title>Genome sequence.</title>
        <authorList>
            <person name="Sun Q."/>
        </authorList>
    </citation>
    <scope>NUCLEOTIDE SEQUENCE</scope>
    <source>
        <strain evidence="2">JC732</strain>
    </source>
</reference>
<comment type="caution">
    <text evidence="2">The sequence shown here is derived from an EMBL/GenBank/DDBJ whole genome shotgun (WGS) entry which is preliminary data.</text>
</comment>
<feature type="signal peptide" evidence="1">
    <location>
        <begin position="1"/>
        <end position="22"/>
    </location>
</feature>
<dbReference type="RefSeq" id="WP_230224749.1">
    <property type="nucleotide sequence ID" value="NZ_JAJKFT010000010.1"/>
</dbReference>
<name>A0A9X1MSY6_9BACT</name>
<accession>A0A9X1MSY6</accession>
<keyword evidence="1" id="KW-0732">Signal</keyword>
<sequence length="189" mass="21004">MKLSTLLVLALTALFSASAAHAVETSTPEERTLELFQHYLKAKDWQMAEVVARGAVAKFGPDGVLIVKMRSNVETAVEGNLTLLKRFYFMPMPKIAAPRRSAERRYACVYNVQDLLTSADGRLVDNSGKRLHDLAKEVKQECFANIDASEFEVAPFDTNLSLVISATQKPHLKVLEFLIAKRAKAVQPQ</sequence>
<evidence type="ECO:0000256" key="1">
    <source>
        <dbReference type="SAM" id="SignalP"/>
    </source>
</evidence>
<evidence type="ECO:0008006" key="4">
    <source>
        <dbReference type="Google" id="ProtNLM"/>
    </source>
</evidence>
<gene>
    <name evidence="2" type="ORF">LOC68_26290</name>
</gene>
<organism evidence="2 3">
    <name type="scientific">Blastopirellula sediminis</name>
    <dbReference type="NCBI Taxonomy" id="2894196"/>
    <lineage>
        <taxon>Bacteria</taxon>
        <taxon>Pseudomonadati</taxon>
        <taxon>Planctomycetota</taxon>
        <taxon>Planctomycetia</taxon>
        <taxon>Pirellulales</taxon>
        <taxon>Pirellulaceae</taxon>
        <taxon>Blastopirellula</taxon>
    </lineage>
</organism>
<feature type="chain" id="PRO_5040873597" description="DUF4154 domain-containing protein" evidence="1">
    <location>
        <begin position="23"/>
        <end position="189"/>
    </location>
</feature>
<protein>
    <recommendedName>
        <fullName evidence="4">DUF4154 domain-containing protein</fullName>
    </recommendedName>
</protein>
<dbReference type="AlphaFoldDB" id="A0A9X1MSY6"/>
<proteinExistence type="predicted"/>
<evidence type="ECO:0000313" key="2">
    <source>
        <dbReference type="EMBL" id="MCC9631920.1"/>
    </source>
</evidence>
<dbReference type="Proteomes" id="UP001139103">
    <property type="component" value="Unassembled WGS sequence"/>
</dbReference>
<keyword evidence="3" id="KW-1185">Reference proteome</keyword>